<dbReference type="RefSeq" id="XP_025356028.1">
    <property type="nucleotide sequence ID" value="XM_025502382.1"/>
</dbReference>
<feature type="compositionally biased region" description="Acidic residues" evidence="1">
    <location>
        <begin position="468"/>
        <end position="510"/>
    </location>
</feature>
<name>A0A316VDU7_9BASI</name>
<evidence type="ECO:0000256" key="1">
    <source>
        <dbReference type="SAM" id="MobiDB-lite"/>
    </source>
</evidence>
<dbReference type="STRING" id="1280837.A0A316VDU7"/>
<dbReference type="InterPro" id="IPR033468">
    <property type="entry name" value="Metaxin_GST"/>
</dbReference>
<dbReference type="InParanoid" id="A0A316VDU7"/>
<dbReference type="EMBL" id="KZ819603">
    <property type="protein sequence ID" value="PWN35726.1"/>
    <property type="molecule type" value="Genomic_DNA"/>
</dbReference>
<dbReference type="Pfam" id="PF17171">
    <property type="entry name" value="GST_C_6"/>
    <property type="match status" value="1"/>
</dbReference>
<gene>
    <name evidence="3" type="ORF">FA14DRAFT_46179</name>
</gene>
<reference evidence="3 4" key="1">
    <citation type="journal article" date="2018" name="Mol. Biol. Evol.">
        <title>Broad Genomic Sampling Reveals a Smut Pathogenic Ancestry of the Fungal Clade Ustilaginomycotina.</title>
        <authorList>
            <person name="Kijpornyongpan T."/>
            <person name="Mondo S.J."/>
            <person name="Barry K."/>
            <person name="Sandor L."/>
            <person name="Lee J."/>
            <person name="Lipzen A."/>
            <person name="Pangilinan J."/>
            <person name="LaButti K."/>
            <person name="Hainaut M."/>
            <person name="Henrissat B."/>
            <person name="Grigoriev I.V."/>
            <person name="Spatafora J.W."/>
            <person name="Aime M.C."/>
        </authorList>
    </citation>
    <scope>NUCLEOTIDE SEQUENCE [LARGE SCALE GENOMIC DNA]</scope>
    <source>
        <strain evidence="3 4">MCA 3882</strain>
    </source>
</reference>
<organism evidence="3 4">
    <name type="scientific">Meira miltonrushii</name>
    <dbReference type="NCBI Taxonomy" id="1280837"/>
    <lineage>
        <taxon>Eukaryota</taxon>
        <taxon>Fungi</taxon>
        <taxon>Dikarya</taxon>
        <taxon>Basidiomycota</taxon>
        <taxon>Ustilaginomycotina</taxon>
        <taxon>Exobasidiomycetes</taxon>
        <taxon>Exobasidiales</taxon>
        <taxon>Brachybasidiaceae</taxon>
        <taxon>Meira</taxon>
    </lineage>
</organism>
<proteinExistence type="predicted"/>
<protein>
    <recommendedName>
        <fullName evidence="2">Metaxin glutathione S-transferase domain-containing protein</fullName>
    </recommendedName>
</protein>
<feature type="region of interest" description="Disordered" evidence="1">
    <location>
        <begin position="452"/>
        <end position="510"/>
    </location>
</feature>
<dbReference type="GeneID" id="37024163"/>
<keyword evidence="4" id="KW-1185">Reference proteome</keyword>
<accession>A0A316VDU7</accession>
<dbReference type="Proteomes" id="UP000245771">
    <property type="component" value="Unassembled WGS sequence"/>
</dbReference>
<evidence type="ECO:0000313" key="4">
    <source>
        <dbReference type="Proteomes" id="UP000245771"/>
    </source>
</evidence>
<evidence type="ECO:0000259" key="2">
    <source>
        <dbReference type="Pfam" id="PF17171"/>
    </source>
</evidence>
<dbReference type="OrthoDB" id="3366238at2759"/>
<dbReference type="AlphaFoldDB" id="A0A316VDU7"/>
<evidence type="ECO:0000313" key="3">
    <source>
        <dbReference type="EMBL" id="PWN35726.1"/>
    </source>
</evidence>
<feature type="domain" description="Metaxin glutathione S-transferase" evidence="2">
    <location>
        <begin position="257"/>
        <end position="327"/>
    </location>
</feature>
<sequence>MDAVNHPPKRIRLIAWAVQEASAKSNLPILDPDGLYALSILQARRGAKVALGDVEVEVQAPSSLLHSSIPCLEDASTGVILADSLSATEAYSWKLAGKKAERSLLADRLLEEDTKKLARCKALERYVLSELHPIVHQILYAKDLYDRHTSRVYQSGLGHLSRYSMPNRIRRQLQVAFAEKGRYIDPSNELGPILRQYNTQRDLVLEDRREREEIAQRAGIGMSGGSAIKRKSGAGLLREEKEKASIAFKQSKMTTFAQEVFNTLAESLGEEEYFSSLAKPSVLDLRIFSLLAPLLLPAHEYPALAEAPIAQALRSSYPTLLQHSERIRLLLWSKQEASPQSEAPDWPILPGRQRNATAANDEPLSIRIATQLGRSTSQAYMFARRMTSNLMPFSRSRAVASNQRPRSAAEAREARIMTIGRYVWIASAIVGVIGTAFASGLLRIEIVDESEAEPVAENEEGWQTVTGEEVDEELEDGEIDLDDEDDEEDDDDDVEDELELDDELDLDEED</sequence>